<keyword evidence="2" id="KW-1185">Reference proteome</keyword>
<dbReference type="RefSeq" id="WP_236089135.1">
    <property type="nucleotide sequence ID" value="NZ_JAKGSG010000029.1"/>
</dbReference>
<accession>A0AA41U988</accession>
<sequence>MNVKPLVETILAASVFLEQGSDDDVDPDWAVKTLENMAHSLGRVPAEDVPEVLAAFEEIAAEADAAGHVDWARFVRSQPFALGLVDDDPTEAS</sequence>
<gene>
    <name evidence="1" type="ORF">L1785_10115</name>
</gene>
<comment type="caution">
    <text evidence="1">The sequence shown here is derived from an EMBL/GenBank/DDBJ whole genome shotgun (WGS) entry which is preliminary data.</text>
</comment>
<dbReference type="Proteomes" id="UP001165405">
    <property type="component" value="Unassembled WGS sequence"/>
</dbReference>
<protein>
    <submittedName>
        <fullName evidence="1">Uncharacterized protein</fullName>
    </submittedName>
</protein>
<dbReference type="AlphaFoldDB" id="A0AA41U988"/>
<evidence type="ECO:0000313" key="2">
    <source>
        <dbReference type="Proteomes" id="UP001165405"/>
    </source>
</evidence>
<organism evidence="1 2">
    <name type="scientific">Antribacter soli</name>
    <dbReference type="NCBI Taxonomy" id="2910976"/>
    <lineage>
        <taxon>Bacteria</taxon>
        <taxon>Bacillati</taxon>
        <taxon>Actinomycetota</taxon>
        <taxon>Actinomycetes</taxon>
        <taxon>Micrococcales</taxon>
        <taxon>Promicromonosporaceae</taxon>
        <taxon>Antribacter</taxon>
    </lineage>
</organism>
<name>A0AA41U988_9MICO</name>
<reference evidence="1" key="1">
    <citation type="submission" date="2022-01" db="EMBL/GenBank/DDBJ databases">
        <title>Antribacter sp. nov., isolated from Guizhou of China.</title>
        <authorList>
            <person name="Chengliang C."/>
            <person name="Ya Z."/>
        </authorList>
    </citation>
    <scope>NUCLEOTIDE SEQUENCE</scope>
    <source>
        <strain evidence="1">KLBMP 9083</strain>
    </source>
</reference>
<proteinExistence type="predicted"/>
<dbReference type="EMBL" id="JAKGSG010000029">
    <property type="protein sequence ID" value="MCF4121337.1"/>
    <property type="molecule type" value="Genomic_DNA"/>
</dbReference>
<evidence type="ECO:0000313" key="1">
    <source>
        <dbReference type="EMBL" id="MCF4121337.1"/>
    </source>
</evidence>